<evidence type="ECO:0000313" key="8">
    <source>
        <dbReference type="Proteomes" id="UP000252355"/>
    </source>
</evidence>
<dbReference type="PROSITE" id="PS50111">
    <property type="entry name" value="CHEMOTAXIS_TRANSDUC_2"/>
    <property type="match status" value="1"/>
</dbReference>
<dbReference type="GO" id="GO:0016020">
    <property type="term" value="C:membrane"/>
    <property type="evidence" value="ECO:0007669"/>
    <property type="project" value="InterPro"/>
</dbReference>
<dbReference type="PANTHER" id="PTHR32089:SF112">
    <property type="entry name" value="LYSOZYME-LIKE PROTEIN-RELATED"/>
    <property type="match status" value="1"/>
</dbReference>
<dbReference type="GO" id="GO:0007165">
    <property type="term" value="P:signal transduction"/>
    <property type="evidence" value="ECO:0007669"/>
    <property type="project" value="UniProtKB-KW"/>
</dbReference>
<evidence type="ECO:0000256" key="4">
    <source>
        <dbReference type="SAM" id="Phobius"/>
    </source>
</evidence>
<evidence type="ECO:0000256" key="1">
    <source>
        <dbReference type="ARBA" id="ARBA00023224"/>
    </source>
</evidence>
<dbReference type="GO" id="GO:0006935">
    <property type="term" value="P:chemotaxis"/>
    <property type="evidence" value="ECO:0007669"/>
    <property type="project" value="InterPro"/>
</dbReference>
<evidence type="ECO:0000259" key="6">
    <source>
        <dbReference type="PROSITE" id="PS50885"/>
    </source>
</evidence>
<dbReference type="SMART" id="SM00304">
    <property type="entry name" value="HAMP"/>
    <property type="match status" value="1"/>
</dbReference>
<keyword evidence="1 3" id="KW-0807">Transducer</keyword>
<sequence>MKLSISKKIMAGFFAILVICLAVVGVAGYLLNRLKTEIDFLQEAQLPILNKVQQWSSDVNTVGLTALQLAIQGKNDDLQKAYDDARDRAGANLAGIRDEINKRMATRGRPVLQVVEAGEAAMEELFSLCDGLLKKEVAPTPAQFAEAATSIREKLESLQGTAQSVGEYFKNTEGRRIENDLKSMFAVLGTVMKVLPVGVILFGIGFTWFISTGISGPLEKITQSMSEAERGMLETRIELATEDEFGRLAESFNRMLSGICQMIAKVITTSHDLATSSQQLSSASVQSAATLLDISKNVNEINASANEVSNNLEKTSNSVEAFAVSAQKVASLAETAVVAANTTSEAAAAGGKTVKKSVEMIGKIKESVDMATQVIVDLSSASMQINEIVNTITAIASQTNLLALNAAIEAARAGEQGKGFTVVADEVRKLAEESAEAAEAIGTRIENILTKTQNAVDSMQMGRSRVDEGIRIIREVSNGLDNIISNIENVNQKIKDISKISAEQSHGSMVMSRTIEDITKLTKQTSERTAVVATAVEQQTTTVSQISSSTEDLASLADELQSLVSRFTISKKGSGPSR</sequence>
<comment type="caution">
    <text evidence="7">The sequence shown here is derived from an EMBL/GenBank/DDBJ whole genome shotgun (WGS) entry which is preliminary data.</text>
</comment>
<dbReference type="Proteomes" id="UP000252355">
    <property type="component" value="Unassembled WGS sequence"/>
</dbReference>
<proteinExistence type="inferred from homology"/>
<gene>
    <name evidence="7" type="ORF">OZSIB_2497</name>
</gene>
<dbReference type="InterPro" id="IPR004089">
    <property type="entry name" value="MCPsignal_dom"/>
</dbReference>
<dbReference type="Pfam" id="PF00672">
    <property type="entry name" value="HAMP"/>
    <property type="match status" value="1"/>
</dbReference>
<keyword evidence="4" id="KW-1133">Transmembrane helix</keyword>
<dbReference type="InterPro" id="IPR003660">
    <property type="entry name" value="HAMP_dom"/>
</dbReference>
<reference evidence="7 8" key="1">
    <citation type="submission" date="2018-05" db="EMBL/GenBank/DDBJ databases">
        <title>A metagenomic window into the 2 km-deep terrestrial subsurface aquifer revealed taxonomically and functionally diverse microbial community comprising novel uncultured bacterial lineages.</title>
        <authorList>
            <person name="Kadnikov V.V."/>
            <person name="Mardanov A.V."/>
            <person name="Beletsky A.V."/>
            <person name="Banks D."/>
            <person name="Pimenov N.V."/>
            <person name="Frank Y.A."/>
            <person name="Karnachuk O.V."/>
            <person name="Ravin N.V."/>
        </authorList>
    </citation>
    <scope>NUCLEOTIDE SEQUENCE [LARGE SCALE GENOMIC DNA]</scope>
    <source>
        <strain evidence="7">BY5</strain>
    </source>
</reference>
<dbReference type="Gene3D" id="1.10.287.950">
    <property type="entry name" value="Methyl-accepting chemotaxis protein"/>
    <property type="match status" value="1"/>
</dbReference>
<dbReference type="InterPro" id="IPR004090">
    <property type="entry name" value="Chemotax_Me-accpt_rcpt"/>
</dbReference>
<dbReference type="CDD" id="cd06225">
    <property type="entry name" value="HAMP"/>
    <property type="match status" value="1"/>
</dbReference>
<feature type="domain" description="HAMP" evidence="6">
    <location>
        <begin position="212"/>
        <end position="264"/>
    </location>
</feature>
<dbReference type="GO" id="GO:0004888">
    <property type="term" value="F:transmembrane signaling receptor activity"/>
    <property type="evidence" value="ECO:0007669"/>
    <property type="project" value="InterPro"/>
</dbReference>
<keyword evidence="4" id="KW-0472">Membrane</keyword>
<evidence type="ECO:0000259" key="5">
    <source>
        <dbReference type="PROSITE" id="PS50111"/>
    </source>
</evidence>
<dbReference type="SMART" id="SM00283">
    <property type="entry name" value="MA"/>
    <property type="match status" value="1"/>
</dbReference>
<dbReference type="SUPFAM" id="SSF58104">
    <property type="entry name" value="Methyl-accepting chemotaxis protein (MCP) signaling domain"/>
    <property type="match status" value="1"/>
</dbReference>
<feature type="transmembrane region" description="Helical" evidence="4">
    <location>
        <begin position="185"/>
        <end position="210"/>
    </location>
</feature>
<dbReference type="PRINTS" id="PR00260">
    <property type="entry name" value="CHEMTRNSDUCR"/>
</dbReference>
<organism evidence="7 8">
    <name type="scientific">Candidatus Ozemobacter sibiricus</name>
    <dbReference type="NCBI Taxonomy" id="2268124"/>
    <lineage>
        <taxon>Bacteria</taxon>
        <taxon>Candidatus Ozemobacteria</taxon>
        <taxon>Candidatus Ozemobacterales</taxon>
        <taxon>Candidatus Ozemobacteraceae</taxon>
        <taxon>Candidatus Ozemobacter</taxon>
    </lineage>
</organism>
<dbReference type="Gene3D" id="6.10.340.10">
    <property type="match status" value="1"/>
</dbReference>
<keyword evidence="4" id="KW-0812">Transmembrane</keyword>
<dbReference type="PANTHER" id="PTHR32089">
    <property type="entry name" value="METHYL-ACCEPTING CHEMOTAXIS PROTEIN MCPB"/>
    <property type="match status" value="1"/>
</dbReference>
<name>A0A367ZSV0_9BACT</name>
<comment type="similarity">
    <text evidence="2">Belongs to the methyl-accepting chemotaxis (MCP) protein family.</text>
</comment>
<feature type="domain" description="Methyl-accepting transducer" evidence="5">
    <location>
        <begin position="283"/>
        <end position="519"/>
    </location>
</feature>
<dbReference type="EMBL" id="QOQW01000003">
    <property type="protein sequence ID" value="RCK81120.1"/>
    <property type="molecule type" value="Genomic_DNA"/>
</dbReference>
<accession>A0A367ZSV0</accession>
<evidence type="ECO:0000256" key="2">
    <source>
        <dbReference type="ARBA" id="ARBA00029447"/>
    </source>
</evidence>
<feature type="transmembrane region" description="Helical" evidence="4">
    <location>
        <begin position="12"/>
        <end position="31"/>
    </location>
</feature>
<dbReference type="Pfam" id="PF00015">
    <property type="entry name" value="MCPsignal"/>
    <property type="match status" value="1"/>
</dbReference>
<dbReference type="PROSITE" id="PS50885">
    <property type="entry name" value="HAMP"/>
    <property type="match status" value="1"/>
</dbReference>
<protein>
    <submittedName>
        <fullName evidence="7">Methyl-accepting chemotaxis protein</fullName>
    </submittedName>
</protein>
<evidence type="ECO:0000313" key="7">
    <source>
        <dbReference type="EMBL" id="RCK81120.1"/>
    </source>
</evidence>
<dbReference type="AlphaFoldDB" id="A0A367ZSV0"/>
<evidence type="ECO:0000256" key="3">
    <source>
        <dbReference type="PROSITE-ProRule" id="PRU00284"/>
    </source>
</evidence>